<dbReference type="OMA" id="YRYHEDI"/>
<keyword evidence="3" id="KW-1185">Reference proteome</keyword>
<feature type="compositionally biased region" description="Basic and acidic residues" evidence="1">
    <location>
        <begin position="128"/>
        <end position="142"/>
    </location>
</feature>
<proteinExistence type="predicted"/>
<reference evidence="3" key="1">
    <citation type="submission" date="2016-03" db="EMBL/GenBank/DDBJ databases">
        <authorList>
            <person name="Devillers H."/>
        </authorList>
    </citation>
    <scope>NUCLEOTIDE SEQUENCE [LARGE SCALE GENOMIC DNA]</scope>
</reference>
<evidence type="ECO:0000313" key="2">
    <source>
        <dbReference type="EMBL" id="SCW02910.1"/>
    </source>
</evidence>
<name>A0A1G4MGF5_LACFM</name>
<feature type="region of interest" description="Disordered" evidence="1">
    <location>
        <begin position="1"/>
        <end position="53"/>
    </location>
</feature>
<evidence type="ECO:0000256" key="1">
    <source>
        <dbReference type="SAM" id="MobiDB-lite"/>
    </source>
</evidence>
<organism evidence="2 3">
    <name type="scientific">Lachancea fermentati</name>
    <name type="common">Zygosaccharomyces fermentati</name>
    <dbReference type="NCBI Taxonomy" id="4955"/>
    <lineage>
        <taxon>Eukaryota</taxon>
        <taxon>Fungi</taxon>
        <taxon>Dikarya</taxon>
        <taxon>Ascomycota</taxon>
        <taxon>Saccharomycotina</taxon>
        <taxon>Saccharomycetes</taxon>
        <taxon>Saccharomycetales</taxon>
        <taxon>Saccharomycetaceae</taxon>
        <taxon>Lachancea</taxon>
    </lineage>
</organism>
<dbReference type="Pfam" id="PF17322">
    <property type="entry name" value="DUF5364"/>
    <property type="match status" value="1"/>
</dbReference>
<feature type="compositionally biased region" description="Acidic residues" evidence="1">
    <location>
        <begin position="154"/>
        <end position="166"/>
    </location>
</feature>
<dbReference type="EMBL" id="LT598490">
    <property type="protein sequence ID" value="SCW02910.1"/>
    <property type="molecule type" value="Genomic_DNA"/>
</dbReference>
<dbReference type="Proteomes" id="UP000190831">
    <property type="component" value="Chromosome F"/>
</dbReference>
<sequence>MDPYSLKRDNRKKFFDKEKLKRKHATPSDRKYRVLNKAENPQEEELKPELQPNDYRYHEDITMAHATEDFSTQEVNRKLKQILKDRKDSIGEPKEEPITKRNLESMDVDKLNSLLGRAAPQKRQVTQPDEKHNERLEIKDNTAKPIVQSHVPEDLEDDQDFLDGIL</sequence>
<feature type="region of interest" description="Disordered" evidence="1">
    <location>
        <begin position="114"/>
        <end position="166"/>
    </location>
</feature>
<dbReference type="InterPro" id="IPR035303">
    <property type="entry name" value="DUF5364"/>
</dbReference>
<feature type="compositionally biased region" description="Basic and acidic residues" evidence="1">
    <location>
        <begin position="1"/>
        <end position="19"/>
    </location>
</feature>
<gene>
    <name evidence="2" type="ORF">LAFE_0F16974G</name>
</gene>
<dbReference type="OrthoDB" id="4069039at2759"/>
<evidence type="ECO:0000313" key="3">
    <source>
        <dbReference type="Proteomes" id="UP000190831"/>
    </source>
</evidence>
<dbReference type="AlphaFoldDB" id="A0A1G4MGF5"/>
<accession>A0A1G4MGF5</accession>
<protein>
    <submittedName>
        <fullName evidence="2">LAFE_0F16974g1_1</fullName>
    </submittedName>
</protein>